<evidence type="ECO:0000256" key="3">
    <source>
        <dbReference type="ARBA" id="ARBA00022729"/>
    </source>
</evidence>
<name>A0A0P9B7Z0_PSEFL</name>
<feature type="chain" id="PRO_5006155458" evidence="4">
    <location>
        <begin position="24"/>
        <end position="437"/>
    </location>
</feature>
<dbReference type="Gene3D" id="2.40.160.10">
    <property type="entry name" value="Porin"/>
    <property type="match status" value="1"/>
</dbReference>
<gene>
    <name evidence="5" type="primary">oprD</name>
    <name evidence="5" type="ORF">AN403_2939</name>
</gene>
<dbReference type="PATRIC" id="fig|294.162.peg.3434"/>
<dbReference type="GO" id="GO:0016020">
    <property type="term" value="C:membrane"/>
    <property type="evidence" value="ECO:0007669"/>
    <property type="project" value="InterPro"/>
</dbReference>
<dbReference type="Pfam" id="PF03573">
    <property type="entry name" value="OprD"/>
    <property type="match status" value="1"/>
</dbReference>
<evidence type="ECO:0000313" key="6">
    <source>
        <dbReference type="Proteomes" id="UP000050349"/>
    </source>
</evidence>
<dbReference type="OrthoDB" id="6759120at2"/>
<dbReference type="EMBL" id="LJXB01000080">
    <property type="protein sequence ID" value="KPU58803.1"/>
    <property type="molecule type" value="Genomic_DNA"/>
</dbReference>
<sequence length="437" mass="48130">MKLSLWPALPLAITSCLGQVAYAAPDNGFVEDSSLTLTNRNFYFYRNNLNNPGGQNYREEWAHGIMLDYRSGYTQGTVGFGVDAYAQLGLKLDSGRGRTGTGLLPVDSDGRAEDEYSEAGGALKARISKTELKYGNLTPLNPVFGTGSARLFTTYANGFQLTSSELKGLQLDVGHFTSGNDSASTNDDGALKALYAGVETRSVDYLGGSYALSDQLSVSLYGSQFADIWRQYYANANYSYALSENQSLNLDFNLYRTNDYGQSLAGKIDNATWSLAAAYKVGAHRLTLAYQRVDGDEPFDYLGFDQQPGTSIFLANSIQILDFNAPNERSWQLRYDLDMAPFGVPGLSFMSRYVSGDHIDDSHYDGGPNGAYGRYGSDGKRWERDLEARYVVQEGKAKDLSIRVRQASVRSTAQVARADTTDNNEVRVIVEYPLNIF</sequence>
<keyword evidence="3 4" id="KW-0732">Signal</keyword>
<evidence type="ECO:0000256" key="1">
    <source>
        <dbReference type="ARBA" id="ARBA00009075"/>
    </source>
</evidence>
<organism evidence="5 6">
    <name type="scientific">Pseudomonas fluorescens</name>
    <dbReference type="NCBI Taxonomy" id="294"/>
    <lineage>
        <taxon>Bacteria</taxon>
        <taxon>Pseudomonadati</taxon>
        <taxon>Pseudomonadota</taxon>
        <taxon>Gammaproteobacteria</taxon>
        <taxon>Pseudomonadales</taxon>
        <taxon>Pseudomonadaceae</taxon>
        <taxon>Pseudomonas</taxon>
    </lineage>
</organism>
<reference evidence="5 6" key="1">
    <citation type="submission" date="2015-09" db="EMBL/GenBank/DDBJ databases">
        <authorList>
            <person name="Jackson K.R."/>
            <person name="Lunt B.L."/>
            <person name="Fisher J.N.B."/>
            <person name="Gardner A.V."/>
            <person name="Bailey M.E."/>
            <person name="Deus L.M."/>
            <person name="Earl A.S."/>
            <person name="Gibby P.D."/>
            <person name="Hartmann K.A."/>
            <person name="Liu J.E."/>
            <person name="Manci A.M."/>
            <person name="Nielsen D.A."/>
            <person name="Solomon M.B."/>
            <person name="Breakwell D.P."/>
            <person name="Burnett S.H."/>
            <person name="Grose J.H."/>
        </authorList>
    </citation>
    <scope>NUCLEOTIDE SEQUENCE [LARGE SCALE GENOMIC DNA]</scope>
    <source>
        <strain evidence="5 6">S613</strain>
    </source>
</reference>
<dbReference type="InterPro" id="IPR023614">
    <property type="entry name" value="Porin_dom_sf"/>
</dbReference>
<dbReference type="InterPro" id="IPR005318">
    <property type="entry name" value="OM_porin_bac"/>
</dbReference>
<dbReference type="AlphaFoldDB" id="A0A0P9B7Z0"/>
<evidence type="ECO:0000256" key="2">
    <source>
        <dbReference type="ARBA" id="ARBA00022448"/>
    </source>
</evidence>
<evidence type="ECO:0000313" key="5">
    <source>
        <dbReference type="EMBL" id="KPU58803.1"/>
    </source>
</evidence>
<dbReference type="PANTHER" id="PTHR34596">
    <property type="entry name" value="CHITOPORIN"/>
    <property type="match status" value="1"/>
</dbReference>
<keyword evidence="2" id="KW-0813">Transport</keyword>
<proteinExistence type="inferred from homology"/>
<dbReference type="PROSITE" id="PS51257">
    <property type="entry name" value="PROKAR_LIPOPROTEIN"/>
    <property type="match status" value="1"/>
</dbReference>
<evidence type="ECO:0000256" key="4">
    <source>
        <dbReference type="SAM" id="SignalP"/>
    </source>
</evidence>
<dbReference type="Proteomes" id="UP000050349">
    <property type="component" value="Unassembled WGS sequence"/>
</dbReference>
<protein>
    <submittedName>
        <fullName evidence="5">Porin D</fullName>
    </submittedName>
</protein>
<dbReference type="PANTHER" id="PTHR34596:SF2">
    <property type="entry name" value="CHITOPORIN"/>
    <property type="match status" value="1"/>
</dbReference>
<comment type="similarity">
    <text evidence="1">Belongs to the outer membrane porin (Opr) (TC 1.B.25) family.</text>
</comment>
<comment type="caution">
    <text evidence="5">The sequence shown here is derived from an EMBL/GenBank/DDBJ whole genome shotgun (WGS) entry which is preliminary data.</text>
</comment>
<feature type="signal peptide" evidence="4">
    <location>
        <begin position="1"/>
        <end position="23"/>
    </location>
</feature>
<accession>A0A0P9B7Z0</accession>
<dbReference type="GO" id="GO:0015288">
    <property type="term" value="F:porin activity"/>
    <property type="evidence" value="ECO:0007669"/>
    <property type="project" value="TreeGrafter"/>
</dbReference>
<dbReference type="RefSeq" id="WP_057398415.1">
    <property type="nucleotide sequence ID" value="NZ_LJXB01000080.1"/>
</dbReference>